<dbReference type="AlphaFoldDB" id="A0A0P1GR46"/>
<proteinExistence type="predicted"/>
<feature type="domain" description="BLUF" evidence="1">
    <location>
        <begin position="1"/>
        <end position="92"/>
    </location>
</feature>
<dbReference type="InterPro" id="IPR007024">
    <property type="entry name" value="BLUF_domain"/>
</dbReference>
<dbReference type="Gene3D" id="3.30.70.100">
    <property type="match status" value="1"/>
</dbReference>
<evidence type="ECO:0000313" key="3">
    <source>
        <dbReference type="Proteomes" id="UP000054935"/>
    </source>
</evidence>
<evidence type="ECO:0000259" key="1">
    <source>
        <dbReference type="PROSITE" id="PS50925"/>
    </source>
</evidence>
<dbReference type="EMBL" id="CYSE01000002">
    <property type="protein sequence ID" value="CUH77061.1"/>
    <property type="molecule type" value="Genomic_DNA"/>
</dbReference>
<keyword evidence="3" id="KW-1185">Reference proteome</keyword>
<dbReference type="GO" id="GO:0071949">
    <property type="term" value="F:FAD binding"/>
    <property type="evidence" value="ECO:0007669"/>
    <property type="project" value="InterPro"/>
</dbReference>
<dbReference type="GO" id="GO:0009882">
    <property type="term" value="F:blue light photoreceptor activity"/>
    <property type="evidence" value="ECO:0007669"/>
    <property type="project" value="InterPro"/>
</dbReference>
<sequence>MKRCIYISHTRNRLAEQDLDDLLLHVWRRNQIEQITGLLLYKSKTFFQVIEGPDENVDRVIDRVFHDPRHFKMKVLSEHPGTRRRFPGWHMGFRRLYTKPIAHESYFSLTRRALEARIPKGAAQELIMLLRSYGEAKLAA</sequence>
<dbReference type="RefSeq" id="WP_058246794.1">
    <property type="nucleotide sequence ID" value="NZ_CYSE01000002.1"/>
</dbReference>
<dbReference type="InterPro" id="IPR036046">
    <property type="entry name" value="Acylphosphatase-like_dom_sf"/>
</dbReference>
<organism evidence="2 3">
    <name type="scientific">Tropicibacter naphthalenivorans</name>
    <dbReference type="NCBI Taxonomy" id="441103"/>
    <lineage>
        <taxon>Bacteria</taxon>
        <taxon>Pseudomonadati</taxon>
        <taxon>Pseudomonadota</taxon>
        <taxon>Alphaproteobacteria</taxon>
        <taxon>Rhodobacterales</taxon>
        <taxon>Roseobacteraceae</taxon>
        <taxon>Tropicibacter</taxon>
    </lineage>
</organism>
<dbReference type="SUPFAM" id="SSF54975">
    <property type="entry name" value="Acylphosphatase/BLUF domain-like"/>
    <property type="match status" value="1"/>
</dbReference>
<evidence type="ECO:0000313" key="2">
    <source>
        <dbReference type="EMBL" id="CUH77061.1"/>
    </source>
</evidence>
<dbReference type="Pfam" id="PF04940">
    <property type="entry name" value="BLUF"/>
    <property type="match status" value="1"/>
</dbReference>
<accession>A0A0P1GR46</accession>
<dbReference type="SMART" id="SM01034">
    <property type="entry name" value="BLUF"/>
    <property type="match status" value="1"/>
</dbReference>
<reference evidence="2 3" key="1">
    <citation type="submission" date="2015-09" db="EMBL/GenBank/DDBJ databases">
        <authorList>
            <consortium name="Swine Surveillance"/>
        </authorList>
    </citation>
    <scope>NUCLEOTIDE SEQUENCE [LARGE SCALE GENOMIC DNA]</scope>
    <source>
        <strain evidence="2 3">CECT 7648</strain>
    </source>
</reference>
<gene>
    <name evidence="2" type="primary">ycgF</name>
    <name evidence="2" type="ORF">TRN7648_01272</name>
</gene>
<dbReference type="Proteomes" id="UP000054935">
    <property type="component" value="Unassembled WGS sequence"/>
</dbReference>
<protein>
    <submittedName>
        <fullName evidence="2">Blue light-and temperature-regulated antirepressor YcgF</fullName>
    </submittedName>
</protein>
<name>A0A0P1GR46_9RHOB</name>
<dbReference type="PROSITE" id="PS50925">
    <property type="entry name" value="BLUF"/>
    <property type="match status" value="1"/>
</dbReference>